<accession>A0A174A6D3</accession>
<dbReference type="EMBL" id="CYYI01000005">
    <property type="protein sequence ID" value="CUN82948.1"/>
    <property type="molecule type" value="Genomic_DNA"/>
</dbReference>
<organism evidence="1 2">
    <name type="scientific">Bifidobacterium adolescentis</name>
    <dbReference type="NCBI Taxonomy" id="1680"/>
    <lineage>
        <taxon>Bacteria</taxon>
        <taxon>Bacillati</taxon>
        <taxon>Actinomycetota</taxon>
        <taxon>Actinomycetes</taxon>
        <taxon>Bifidobacteriales</taxon>
        <taxon>Bifidobacteriaceae</taxon>
        <taxon>Bifidobacterium</taxon>
    </lineage>
</organism>
<evidence type="ECO:0000313" key="2">
    <source>
        <dbReference type="Proteomes" id="UP000095647"/>
    </source>
</evidence>
<reference evidence="1 2" key="1">
    <citation type="submission" date="2015-09" db="EMBL/GenBank/DDBJ databases">
        <authorList>
            <consortium name="Pathogen Informatics"/>
        </authorList>
    </citation>
    <scope>NUCLEOTIDE SEQUENCE [LARGE SCALE GENOMIC DNA]</scope>
    <source>
        <strain evidence="1 2">2789STDY5608824</strain>
    </source>
</reference>
<name>A0A174A6D3_BIFAD</name>
<gene>
    <name evidence="1" type="ORF">ERS852382_01439</name>
</gene>
<proteinExistence type="predicted"/>
<dbReference type="AlphaFoldDB" id="A0A174A6D3"/>
<evidence type="ECO:0008006" key="3">
    <source>
        <dbReference type="Google" id="ProtNLM"/>
    </source>
</evidence>
<sequence>MVGDHKLAAIDLIRVGAIVKCGFHAGKALVATHVGNDHTIVLNAIRRGALNHQAGLVAAVLQVLALAIHGVTEVVDCRDGLVLPHVVTGVTQLGLLGELRVGAARALRTVEVQRSAGPTGTNDRPAHHDLIVGEAGGFLVAVGVVIVGLNPGDQLVFACAAGIDVLHHLDVKVVRADSGANGLAVVGSGVAATIGGIVAEHVGVCLVVKAGIALQHLAVLELGAVLQNGVPVVRLLIVEDFGRQLDVLCRIVTEAVNAVRHSGLQELLHTIGNSLVLRIQIPQAKQVALRHLVTVGVIVDFTVGAVAAGTLVEVVLVLPIGVDGVPIGSEVVGDHIHDHTHTILMGGGGHFLQISLGADHEVADGGVCRLVHVVPVLGELLAVGGDFLDLAHRLGLHGSVARRGDLRHVLRDGLERPHPCVQDGAVLHVLGQTVLVTGRFERRISDGVLVAVTIGGKCGGCHTHTAEQRGDRHRSRRYFLPGFGRTSLAGRAPTLCTGHQLRLIVVRRLFSGECVRHTRERMSAESHLTLPASLHLTLTTFATSRRCVKNTTFFL</sequence>
<protein>
    <recommendedName>
        <fullName evidence="3">NAD-specific glutamate dehydrogenase</fullName>
    </recommendedName>
</protein>
<dbReference type="Proteomes" id="UP000095647">
    <property type="component" value="Unassembled WGS sequence"/>
</dbReference>
<evidence type="ECO:0000313" key="1">
    <source>
        <dbReference type="EMBL" id="CUN82948.1"/>
    </source>
</evidence>